<dbReference type="SUPFAM" id="SSF56784">
    <property type="entry name" value="HAD-like"/>
    <property type="match status" value="1"/>
</dbReference>
<feature type="non-terminal residue" evidence="1">
    <location>
        <position position="1"/>
    </location>
</feature>
<sequence length="43" mass="4763">HLSLVKMSPADTVPVTVPQYAGKTLIFDLDGTLADTMPVHYRY</sequence>
<protein>
    <submittedName>
        <fullName evidence="1">Uncharacterized protein</fullName>
    </submittedName>
</protein>
<gene>
    <name evidence="1" type="ORF">KIPB_015037</name>
</gene>
<dbReference type="InterPro" id="IPR023198">
    <property type="entry name" value="PGP-like_dom2"/>
</dbReference>
<proteinExistence type="predicted"/>
<name>A0A391P3A3_9EUKA</name>
<dbReference type="Gene3D" id="1.10.150.240">
    <property type="entry name" value="Putative phosphatase, domain 2"/>
    <property type="match status" value="1"/>
</dbReference>
<dbReference type="Proteomes" id="UP000265618">
    <property type="component" value="Unassembled WGS sequence"/>
</dbReference>
<organism evidence="1 2">
    <name type="scientific">Kipferlia bialata</name>
    <dbReference type="NCBI Taxonomy" id="797122"/>
    <lineage>
        <taxon>Eukaryota</taxon>
        <taxon>Metamonada</taxon>
        <taxon>Carpediemonas-like organisms</taxon>
        <taxon>Kipferlia</taxon>
    </lineage>
</organism>
<dbReference type="InterPro" id="IPR036412">
    <property type="entry name" value="HAD-like_sf"/>
</dbReference>
<dbReference type="OrthoDB" id="40579at2759"/>
<evidence type="ECO:0000313" key="2">
    <source>
        <dbReference type="Proteomes" id="UP000265618"/>
    </source>
</evidence>
<evidence type="ECO:0000313" key="1">
    <source>
        <dbReference type="EMBL" id="GCA64679.1"/>
    </source>
</evidence>
<dbReference type="EMBL" id="BDIP01008138">
    <property type="protein sequence ID" value="GCA64679.1"/>
    <property type="molecule type" value="Genomic_DNA"/>
</dbReference>
<accession>A0A391P3A3</accession>
<comment type="caution">
    <text evidence="1">The sequence shown here is derived from an EMBL/GenBank/DDBJ whole genome shotgun (WGS) entry which is preliminary data.</text>
</comment>
<reference evidence="1 2" key="1">
    <citation type="journal article" date="2018" name="PLoS ONE">
        <title>The draft genome of Kipferlia bialata reveals reductive genome evolution in fornicate parasites.</title>
        <authorList>
            <person name="Tanifuji G."/>
            <person name="Takabayashi S."/>
            <person name="Kume K."/>
            <person name="Takagi M."/>
            <person name="Nakayama T."/>
            <person name="Kamikawa R."/>
            <person name="Inagaki Y."/>
            <person name="Hashimoto T."/>
        </authorList>
    </citation>
    <scope>NUCLEOTIDE SEQUENCE [LARGE SCALE GENOMIC DNA]</scope>
    <source>
        <strain evidence="1">NY0173</strain>
    </source>
</reference>
<dbReference type="AlphaFoldDB" id="A0A391P3A3"/>
<keyword evidence="2" id="KW-1185">Reference proteome</keyword>